<sequence>MSRAVLDTAARYLNDSARQRLREQTKEPVSWDIGAQYDHPHGDLNDYQEFRSVARAQLTKAQATQLLVDFLTPLEHLHTAQKEALNRLDAAARHPKWDPSLMIKALADLDIAFFDGRLKGNVIVMWATEREILERVCDGQNPEKGFTGLCQPLQPDENEGEQRCKVWLNSDKIFNAPDPRLQMWETMFHELVHAYALISSDRDGFIDYHAYNDPYHDDQFEYLLSMVDRRSMYHMQMPAKPAGKGHTICLTCCPRPLMHGDEEFGMDEQGEMLRGQVSDPRWGQAPEGGSQRSLPIL</sequence>
<feature type="region of interest" description="Disordered" evidence="1">
    <location>
        <begin position="278"/>
        <end position="297"/>
    </location>
</feature>
<accession>A0A8H6CP61</accession>
<dbReference type="Proteomes" id="UP000593566">
    <property type="component" value="Unassembled WGS sequence"/>
</dbReference>
<proteinExistence type="predicted"/>
<organism evidence="2 3">
    <name type="scientific">Letharia lupina</name>
    <dbReference type="NCBI Taxonomy" id="560253"/>
    <lineage>
        <taxon>Eukaryota</taxon>
        <taxon>Fungi</taxon>
        <taxon>Dikarya</taxon>
        <taxon>Ascomycota</taxon>
        <taxon>Pezizomycotina</taxon>
        <taxon>Lecanoromycetes</taxon>
        <taxon>OSLEUM clade</taxon>
        <taxon>Lecanoromycetidae</taxon>
        <taxon>Lecanorales</taxon>
        <taxon>Lecanorineae</taxon>
        <taxon>Parmeliaceae</taxon>
        <taxon>Letharia</taxon>
    </lineage>
</organism>
<protein>
    <recommendedName>
        <fullName evidence="4">SprT-like domain-containing protein</fullName>
    </recommendedName>
</protein>
<reference evidence="2 3" key="1">
    <citation type="journal article" date="2020" name="Genomics">
        <title>Complete, high-quality genomes from long-read metagenomic sequencing of two wolf lichen thalli reveals enigmatic genome architecture.</title>
        <authorList>
            <person name="McKenzie S.K."/>
            <person name="Walston R.F."/>
            <person name="Allen J.L."/>
        </authorList>
    </citation>
    <scope>NUCLEOTIDE SEQUENCE [LARGE SCALE GENOMIC DNA]</scope>
    <source>
        <strain evidence="2">WasteWater1</strain>
    </source>
</reference>
<name>A0A8H6CP61_9LECA</name>
<evidence type="ECO:0000313" key="3">
    <source>
        <dbReference type="Proteomes" id="UP000593566"/>
    </source>
</evidence>
<dbReference type="AlphaFoldDB" id="A0A8H6CP61"/>
<evidence type="ECO:0008006" key="4">
    <source>
        <dbReference type="Google" id="ProtNLM"/>
    </source>
</evidence>
<evidence type="ECO:0000313" key="2">
    <source>
        <dbReference type="EMBL" id="KAF6227144.1"/>
    </source>
</evidence>
<dbReference type="EMBL" id="JACCJB010000005">
    <property type="protein sequence ID" value="KAF6227144.1"/>
    <property type="molecule type" value="Genomic_DNA"/>
</dbReference>
<keyword evidence="3" id="KW-1185">Reference proteome</keyword>
<comment type="caution">
    <text evidence="2">The sequence shown here is derived from an EMBL/GenBank/DDBJ whole genome shotgun (WGS) entry which is preliminary data.</text>
</comment>
<gene>
    <name evidence="2" type="ORF">HO133_008586</name>
</gene>
<evidence type="ECO:0000256" key="1">
    <source>
        <dbReference type="SAM" id="MobiDB-lite"/>
    </source>
</evidence>
<dbReference type="GeneID" id="59336981"/>
<dbReference type="RefSeq" id="XP_037155452.1">
    <property type="nucleotide sequence ID" value="XM_037299451.1"/>
</dbReference>